<accession>A0A411AD79</accession>
<dbReference type="EMBL" id="MH992225">
    <property type="protein sequence ID" value="QAX27006.1"/>
    <property type="molecule type" value="Genomic_DNA"/>
</dbReference>
<evidence type="ECO:0000313" key="1">
    <source>
        <dbReference type="EMBL" id="QAX27006.1"/>
    </source>
</evidence>
<name>A0A411AD79_9APIC</name>
<reference evidence="1" key="1">
    <citation type="submission" date="2018-09" db="EMBL/GenBank/DDBJ databases">
        <title>Comparative sequence analysis of Babesia apicoplast genomes of sheep originating from six regions.</title>
        <authorList>
            <person name="Wang X."/>
            <person name="Guan G."/>
        </authorList>
    </citation>
    <scope>NUCLEOTIDE SEQUENCE</scope>
</reference>
<organism evidence="1">
    <name type="scientific">Babesia sp. Dunhuang</name>
    <dbReference type="NCBI Taxonomy" id="1164853"/>
    <lineage>
        <taxon>Eukaryota</taxon>
        <taxon>Sar</taxon>
        <taxon>Alveolata</taxon>
        <taxon>Apicomplexa</taxon>
        <taxon>Aconoidasida</taxon>
        <taxon>Piroplasmida</taxon>
        <taxon>Babesiidae</taxon>
        <taxon>Babesia</taxon>
    </lineage>
</organism>
<proteinExistence type="predicted"/>
<protein>
    <submittedName>
        <fullName evidence="1">Uncharacterized protein</fullName>
    </submittedName>
</protein>
<sequence>MKNLFISNNVILKYHNLLYISLTNIYGIHKYRSNIILSLISLSKYKIYNNISCSTYVYFNKIFNYITFNINIFKKKSELYNKRKYLQLFKYKEKKNENKNIRKKIV</sequence>
<dbReference type="AlphaFoldDB" id="A0A411AD79"/>